<accession>A0ACB7YJV9</accession>
<sequence>MWDSEHIFNGDRTVERDFHLLNGGTVSTSLMISVQKYHCKSFSDFKVLKIPYRKGELAKFSMFFFLPDGRYVLPYLLEKLSDSPREDYFDLEEVKFKESWIAKFDIRYDFDVPATMKKKGIVFPSMEIQKTFRRW</sequence>
<name>A0ACB7YJV9_9ERIC</name>
<keyword evidence="2" id="KW-1185">Reference proteome</keyword>
<proteinExistence type="predicted"/>
<organism evidence="1 2">
    <name type="scientific">Vaccinium darrowii</name>
    <dbReference type="NCBI Taxonomy" id="229202"/>
    <lineage>
        <taxon>Eukaryota</taxon>
        <taxon>Viridiplantae</taxon>
        <taxon>Streptophyta</taxon>
        <taxon>Embryophyta</taxon>
        <taxon>Tracheophyta</taxon>
        <taxon>Spermatophyta</taxon>
        <taxon>Magnoliopsida</taxon>
        <taxon>eudicotyledons</taxon>
        <taxon>Gunneridae</taxon>
        <taxon>Pentapetalae</taxon>
        <taxon>asterids</taxon>
        <taxon>Ericales</taxon>
        <taxon>Ericaceae</taxon>
        <taxon>Vaccinioideae</taxon>
        <taxon>Vaccinieae</taxon>
        <taxon>Vaccinium</taxon>
    </lineage>
</organism>
<evidence type="ECO:0000313" key="2">
    <source>
        <dbReference type="Proteomes" id="UP000828048"/>
    </source>
</evidence>
<dbReference type="Proteomes" id="UP000828048">
    <property type="component" value="Chromosome 11"/>
</dbReference>
<reference evidence="1 2" key="1">
    <citation type="journal article" date="2021" name="Hortic Res">
        <title>High-quality reference genome and annotation aids understanding of berry development for evergreen blueberry (Vaccinium darrowii).</title>
        <authorList>
            <person name="Yu J."/>
            <person name="Hulse-Kemp A.M."/>
            <person name="Babiker E."/>
            <person name="Staton M."/>
        </authorList>
    </citation>
    <scope>NUCLEOTIDE SEQUENCE [LARGE SCALE GENOMIC DNA]</scope>
    <source>
        <strain evidence="2">cv. NJ 8807/NJ 8810</strain>
        <tissue evidence="1">Young leaf</tissue>
    </source>
</reference>
<protein>
    <submittedName>
        <fullName evidence="1">Uncharacterized protein</fullName>
    </submittedName>
</protein>
<dbReference type="EMBL" id="CM037161">
    <property type="protein sequence ID" value="KAH7853810.1"/>
    <property type="molecule type" value="Genomic_DNA"/>
</dbReference>
<evidence type="ECO:0000313" key="1">
    <source>
        <dbReference type="EMBL" id="KAH7853810.1"/>
    </source>
</evidence>
<gene>
    <name evidence="1" type="ORF">Vadar_006848</name>
</gene>
<comment type="caution">
    <text evidence="1">The sequence shown here is derived from an EMBL/GenBank/DDBJ whole genome shotgun (WGS) entry which is preliminary data.</text>
</comment>